<dbReference type="EMBL" id="JARBDR010000923">
    <property type="protein sequence ID" value="KAJ8297829.1"/>
    <property type="molecule type" value="Genomic_DNA"/>
</dbReference>
<feature type="transmembrane region" description="Helical" evidence="5">
    <location>
        <begin position="168"/>
        <end position="190"/>
    </location>
</feature>
<evidence type="ECO:0000313" key="9">
    <source>
        <dbReference type="Proteomes" id="UP001217089"/>
    </source>
</evidence>
<dbReference type="InterPro" id="IPR038050">
    <property type="entry name" value="Neuro_actylchol_rec"/>
</dbReference>
<evidence type="ECO:0000259" key="7">
    <source>
        <dbReference type="Pfam" id="PF02932"/>
    </source>
</evidence>
<feature type="domain" description="Neurotransmitter-gated ion-channel ligand-binding" evidence="6">
    <location>
        <begin position="2"/>
        <end position="167"/>
    </location>
</feature>
<feature type="transmembrane region" description="Helical" evidence="5">
    <location>
        <begin position="202"/>
        <end position="221"/>
    </location>
</feature>
<dbReference type="Gene3D" id="1.20.58.390">
    <property type="entry name" value="Neurotransmitter-gated ion-channel transmembrane domain"/>
    <property type="match status" value="1"/>
</dbReference>
<comment type="subcellular location">
    <subcellularLocation>
        <location evidence="1">Membrane</location>
        <topology evidence="1">Multi-pass membrane protein</topology>
    </subcellularLocation>
</comment>
<dbReference type="InterPro" id="IPR018000">
    <property type="entry name" value="Neurotransmitter_ion_chnl_CS"/>
</dbReference>
<protein>
    <submittedName>
        <fullName evidence="8">Uncharacterized protein</fullName>
    </submittedName>
</protein>
<evidence type="ECO:0000259" key="6">
    <source>
        <dbReference type="Pfam" id="PF02931"/>
    </source>
</evidence>
<dbReference type="InterPro" id="IPR006029">
    <property type="entry name" value="Neurotrans-gated_channel_TM"/>
</dbReference>
<keyword evidence="5" id="KW-0406">Ion transport</keyword>
<comment type="caution">
    <text evidence="8">The sequence shown here is derived from an EMBL/GenBank/DDBJ whole genome shotgun (WGS) entry which is preliminary data.</text>
</comment>
<organism evidence="8 9">
    <name type="scientific">Tegillarca granosa</name>
    <name type="common">Malaysian cockle</name>
    <name type="synonym">Anadara granosa</name>
    <dbReference type="NCBI Taxonomy" id="220873"/>
    <lineage>
        <taxon>Eukaryota</taxon>
        <taxon>Metazoa</taxon>
        <taxon>Spiralia</taxon>
        <taxon>Lophotrochozoa</taxon>
        <taxon>Mollusca</taxon>
        <taxon>Bivalvia</taxon>
        <taxon>Autobranchia</taxon>
        <taxon>Pteriomorphia</taxon>
        <taxon>Arcoida</taxon>
        <taxon>Arcoidea</taxon>
        <taxon>Arcidae</taxon>
        <taxon>Tegillarca</taxon>
    </lineage>
</organism>
<keyword evidence="2 5" id="KW-0812">Transmembrane</keyword>
<evidence type="ECO:0000313" key="8">
    <source>
        <dbReference type="EMBL" id="KAJ8297829.1"/>
    </source>
</evidence>
<dbReference type="SUPFAM" id="SSF63712">
    <property type="entry name" value="Nicotinic receptor ligand binding domain-like"/>
    <property type="match status" value="1"/>
</dbReference>
<dbReference type="Pfam" id="PF02931">
    <property type="entry name" value="Neur_chan_LBD"/>
    <property type="match status" value="1"/>
</dbReference>
<dbReference type="Proteomes" id="UP001217089">
    <property type="component" value="Unassembled WGS sequence"/>
</dbReference>
<keyword evidence="4 5" id="KW-0472">Membrane</keyword>
<evidence type="ECO:0000256" key="2">
    <source>
        <dbReference type="ARBA" id="ARBA00022692"/>
    </source>
</evidence>
<evidence type="ECO:0000256" key="3">
    <source>
        <dbReference type="ARBA" id="ARBA00022989"/>
    </source>
</evidence>
<proteinExistence type="inferred from homology"/>
<keyword evidence="3 5" id="KW-1133">Transmembrane helix</keyword>
<dbReference type="InterPro" id="IPR036719">
    <property type="entry name" value="Neuro-gated_channel_TM_sf"/>
</dbReference>
<dbReference type="CDD" id="cd19051">
    <property type="entry name" value="LGIC_TM_cation"/>
    <property type="match status" value="1"/>
</dbReference>
<dbReference type="PROSITE" id="PS00236">
    <property type="entry name" value="NEUROTR_ION_CHANNEL"/>
    <property type="match status" value="1"/>
</dbReference>
<dbReference type="InterPro" id="IPR006202">
    <property type="entry name" value="Neur_chan_lig-bd"/>
</dbReference>
<evidence type="ECO:0000256" key="1">
    <source>
        <dbReference type="ARBA" id="ARBA00004141"/>
    </source>
</evidence>
<comment type="caution">
    <text evidence="5">Lacks conserved residue(s) required for the propagation of feature annotation.</text>
</comment>
<reference evidence="8 9" key="1">
    <citation type="submission" date="2022-12" db="EMBL/GenBank/DDBJ databases">
        <title>Chromosome-level genome of Tegillarca granosa.</title>
        <authorList>
            <person name="Kim J."/>
        </authorList>
    </citation>
    <scope>NUCLEOTIDE SEQUENCE [LARGE SCALE GENOMIC DNA]</scope>
    <source>
        <strain evidence="8">Teg-2019</strain>
        <tissue evidence="8">Adductor muscle</tissue>
    </source>
</reference>
<name>A0ABQ9DX33_TEGGR</name>
<dbReference type="SUPFAM" id="SSF90112">
    <property type="entry name" value="Neurotransmitter-gated ion-channel transmembrane pore"/>
    <property type="match status" value="1"/>
</dbReference>
<dbReference type="PANTHER" id="PTHR18945">
    <property type="entry name" value="NEUROTRANSMITTER GATED ION CHANNEL"/>
    <property type="match status" value="1"/>
</dbReference>
<dbReference type="Pfam" id="PF02932">
    <property type="entry name" value="Neur_chan_memb"/>
    <property type="match status" value="1"/>
</dbReference>
<dbReference type="InterPro" id="IPR006201">
    <property type="entry name" value="Neur_channel"/>
</dbReference>
<dbReference type="Gene3D" id="2.70.170.10">
    <property type="entry name" value="Neurotransmitter-gated ion-channel ligand-binding domain"/>
    <property type="match status" value="1"/>
</dbReference>
<keyword evidence="5" id="KW-0407">Ion channel</keyword>
<dbReference type="InterPro" id="IPR036734">
    <property type="entry name" value="Neur_chan_lig-bd_sf"/>
</dbReference>
<sequence length="243" mass="27859">MHEWTDDFLTWRPSDYSNIEKIVVPASKIWLPDIALDSRSQNIERPAFESTSDVYNSAHTDLFRVSVYFDGTVVWEPGGSFSTSCNIKIRYFPFDYQTCEITFTVWQYTKGMMSVTNSSDSINMETYTGNGEWVVKSTSMESVDWHDPSSTGDVYSEVLIKFRVRRKFMYYFINIILPCLLMSVLVLVVFHLPPDSGEKVSLGVTVLLAFSVFQNISDIFYGRINVFCDDCCPSFEFTSPHGI</sequence>
<comment type="similarity">
    <text evidence="5">Belongs to the ligand-gated ion channel (TC 1.A.9) family.</text>
</comment>
<evidence type="ECO:0000256" key="5">
    <source>
        <dbReference type="RuleBase" id="RU000687"/>
    </source>
</evidence>
<evidence type="ECO:0000256" key="4">
    <source>
        <dbReference type="ARBA" id="ARBA00023136"/>
    </source>
</evidence>
<keyword evidence="5" id="KW-0813">Transport</keyword>
<feature type="domain" description="Neurotransmitter-gated ion-channel transmembrane" evidence="7">
    <location>
        <begin position="175"/>
        <end position="214"/>
    </location>
</feature>
<gene>
    <name evidence="8" type="ORF">KUTeg_024360</name>
</gene>
<accession>A0ABQ9DX33</accession>
<dbReference type="PRINTS" id="PR00252">
    <property type="entry name" value="NRIONCHANNEL"/>
</dbReference>
<keyword evidence="9" id="KW-1185">Reference proteome</keyword>